<accession>A0A5B7FR43</accession>
<proteinExistence type="predicted"/>
<gene>
    <name evidence="2" type="ORF">E2C01_041585</name>
</gene>
<comment type="caution">
    <text evidence="2">The sequence shown here is derived from an EMBL/GenBank/DDBJ whole genome shotgun (WGS) entry which is preliminary data.</text>
</comment>
<dbReference type="EMBL" id="VSRR010007943">
    <property type="protein sequence ID" value="MPC47827.1"/>
    <property type="molecule type" value="Genomic_DNA"/>
</dbReference>
<evidence type="ECO:0008006" key="4">
    <source>
        <dbReference type="Google" id="ProtNLM"/>
    </source>
</evidence>
<evidence type="ECO:0000313" key="3">
    <source>
        <dbReference type="Proteomes" id="UP000324222"/>
    </source>
</evidence>
<dbReference type="AlphaFoldDB" id="A0A5B7FR43"/>
<protein>
    <recommendedName>
        <fullName evidence="4">Tesmin/TSO1-like CXC domain-containing protein</fullName>
    </recommendedName>
</protein>
<evidence type="ECO:0000313" key="2">
    <source>
        <dbReference type="EMBL" id="MPC47827.1"/>
    </source>
</evidence>
<name>A0A5B7FR43_PORTR</name>
<dbReference type="Proteomes" id="UP000324222">
    <property type="component" value="Unassembled WGS sequence"/>
</dbReference>
<feature type="region of interest" description="Disordered" evidence="1">
    <location>
        <begin position="237"/>
        <end position="258"/>
    </location>
</feature>
<reference evidence="2 3" key="1">
    <citation type="submission" date="2019-05" db="EMBL/GenBank/DDBJ databases">
        <title>Another draft genome of Portunus trituberculatus and its Hox gene families provides insights of decapod evolution.</title>
        <authorList>
            <person name="Jeong J.-H."/>
            <person name="Song I."/>
            <person name="Kim S."/>
            <person name="Choi T."/>
            <person name="Kim D."/>
            <person name="Ryu S."/>
            <person name="Kim W."/>
        </authorList>
    </citation>
    <scope>NUCLEOTIDE SEQUENCE [LARGE SCALE GENOMIC DNA]</scope>
    <source>
        <tissue evidence="2">Muscle</tissue>
    </source>
</reference>
<keyword evidence="3" id="KW-1185">Reference proteome</keyword>
<organism evidence="2 3">
    <name type="scientific">Portunus trituberculatus</name>
    <name type="common">Swimming crab</name>
    <name type="synonym">Neptunus trituberculatus</name>
    <dbReference type="NCBI Taxonomy" id="210409"/>
    <lineage>
        <taxon>Eukaryota</taxon>
        <taxon>Metazoa</taxon>
        <taxon>Ecdysozoa</taxon>
        <taxon>Arthropoda</taxon>
        <taxon>Crustacea</taxon>
        <taxon>Multicrustacea</taxon>
        <taxon>Malacostraca</taxon>
        <taxon>Eumalacostraca</taxon>
        <taxon>Eucarida</taxon>
        <taxon>Decapoda</taxon>
        <taxon>Pleocyemata</taxon>
        <taxon>Brachyura</taxon>
        <taxon>Eubrachyura</taxon>
        <taxon>Portunoidea</taxon>
        <taxon>Portunidae</taxon>
        <taxon>Portuninae</taxon>
        <taxon>Portunus</taxon>
    </lineage>
</organism>
<dbReference type="OrthoDB" id="6430887at2759"/>
<sequence length="258" mass="28508">MLVNQASADMDLYMLCCMNPTTLYKVCYIQESLGETSKYLMVLRAITGGDTVSAVYRQGKHKAFNLVHNKKEYDKLKTFYNAGNTHQQMQEAGESFLLKLYGAPHGVSLDEFCYTAYKQAISRVSLSSSFQLASLPPTSAAAKQHSFKTYHTVQEWMGRPLQPTAWGWKLEDILIPIETDYPIAPDCLLNMISSGCKADSCGASCGCRKMGVHCSAICTNCSGKTCKNAAQMPSFIDDDEETEAPRPVSIETDDEDNA</sequence>
<evidence type="ECO:0000256" key="1">
    <source>
        <dbReference type="SAM" id="MobiDB-lite"/>
    </source>
</evidence>